<comment type="caution">
    <text evidence="3">The sequence shown here is derived from an EMBL/GenBank/DDBJ whole genome shotgun (WGS) entry which is preliminary data.</text>
</comment>
<dbReference type="EMBL" id="LFJN01000057">
    <property type="protein sequence ID" value="KPI34536.1"/>
    <property type="molecule type" value="Genomic_DNA"/>
</dbReference>
<evidence type="ECO:0000313" key="4">
    <source>
        <dbReference type="Proteomes" id="UP000038010"/>
    </source>
</evidence>
<keyword evidence="1" id="KW-0472">Membrane</keyword>
<dbReference type="PANTHER" id="PTHR34502:SF4">
    <property type="entry name" value="DUF6594 DOMAIN-CONTAINING PROTEIN"/>
    <property type="match status" value="1"/>
</dbReference>
<keyword evidence="4" id="KW-1185">Reference proteome</keyword>
<dbReference type="Proteomes" id="UP000038010">
    <property type="component" value="Unassembled WGS sequence"/>
</dbReference>
<feature type="transmembrane region" description="Helical" evidence="1">
    <location>
        <begin position="311"/>
        <end position="332"/>
    </location>
</feature>
<keyword evidence="1" id="KW-0812">Transmembrane</keyword>
<feature type="domain" description="DUF6594" evidence="2">
    <location>
        <begin position="17"/>
        <end position="323"/>
    </location>
</feature>
<protein>
    <recommendedName>
        <fullName evidence="2">DUF6594 domain-containing protein</fullName>
    </recommendedName>
</protein>
<feature type="transmembrane region" description="Helical" evidence="1">
    <location>
        <begin position="284"/>
        <end position="304"/>
    </location>
</feature>
<gene>
    <name evidence="3" type="ORF">AB675_7415</name>
</gene>
<dbReference type="VEuPathDB" id="FungiDB:AB675_7415"/>
<dbReference type="STRING" id="1664694.A0A0N1NW28"/>
<evidence type="ECO:0000256" key="1">
    <source>
        <dbReference type="SAM" id="Phobius"/>
    </source>
</evidence>
<evidence type="ECO:0000313" key="3">
    <source>
        <dbReference type="EMBL" id="KPI34536.1"/>
    </source>
</evidence>
<reference evidence="3 4" key="1">
    <citation type="submission" date="2015-06" db="EMBL/GenBank/DDBJ databases">
        <title>Draft genome of the ant-associated black yeast Phialophora attae CBS 131958.</title>
        <authorList>
            <person name="Moreno L.F."/>
            <person name="Stielow B.J."/>
            <person name="de Hoog S."/>
            <person name="Vicente V.A."/>
            <person name="Weiss V.A."/>
            <person name="de Vries M."/>
            <person name="Cruz L.M."/>
            <person name="Souza E.M."/>
        </authorList>
    </citation>
    <scope>NUCLEOTIDE SEQUENCE [LARGE SCALE GENOMIC DNA]</scope>
    <source>
        <strain evidence="3 4">CBS 131958</strain>
    </source>
</reference>
<keyword evidence="1" id="KW-1133">Transmembrane helix</keyword>
<dbReference type="PANTHER" id="PTHR34502">
    <property type="entry name" value="DUF6594 DOMAIN-CONTAINING PROTEIN-RELATED"/>
    <property type="match status" value="1"/>
</dbReference>
<dbReference type="OrthoDB" id="3533814at2759"/>
<sequence length="335" mass="37113">MHNPNDVSHTFVHGFGSLASFIASDEDHSTAIYKRFDDLAARNLLYYQSELAELAALQQQYDLEDARNSEDEKTALDVREHSQDWSTFQGDCIAQSLISAQQSTSSSSSVDDRWQKRYKLAMDIREVLKAYREAKLQENAILALHQPTKQTLTAFANHYHGRSGSGTAHPMLTGASASLYPLDLTSSQIPATDLVSLGPHQEPDLLTTSFKRYLSCLFRTKQPPALPQYNELPRITHPVRAQMRQYSSRSLSFTTSFITTLLAAILLFVPIYVLYNVSREKPGLVMGLIALFTILFALAIAFTTNARRAEIFGACAAYAAVLVVFVSGDFAASSG</sequence>
<feature type="transmembrane region" description="Helical" evidence="1">
    <location>
        <begin position="250"/>
        <end position="272"/>
    </location>
</feature>
<proteinExistence type="predicted"/>
<evidence type="ECO:0000259" key="2">
    <source>
        <dbReference type="Pfam" id="PF20237"/>
    </source>
</evidence>
<dbReference type="GeneID" id="28739662"/>
<dbReference type="AlphaFoldDB" id="A0A0N1NW28"/>
<organism evidence="3 4">
    <name type="scientific">Cyphellophora attinorum</name>
    <dbReference type="NCBI Taxonomy" id="1664694"/>
    <lineage>
        <taxon>Eukaryota</taxon>
        <taxon>Fungi</taxon>
        <taxon>Dikarya</taxon>
        <taxon>Ascomycota</taxon>
        <taxon>Pezizomycotina</taxon>
        <taxon>Eurotiomycetes</taxon>
        <taxon>Chaetothyriomycetidae</taxon>
        <taxon>Chaetothyriales</taxon>
        <taxon>Cyphellophoraceae</taxon>
        <taxon>Cyphellophora</taxon>
    </lineage>
</organism>
<dbReference type="RefSeq" id="XP_017994499.1">
    <property type="nucleotide sequence ID" value="XM_018147782.1"/>
</dbReference>
<dbReference type="InterPro" id="IPR046529">
    <property type="entry name" value="DUF6594"/>
</dbReference>
<name>A0A0N1NW28_9EURO</name>
<dbReference type="Pfam" id="PF20237">
    <property type="entry name" value="DUF6594"/>
    <property type="match status" value="1"/>
</dbReference>
<accession>A0A0N1NW28</accession>